<dbReference type="PANTHER" id="PTHR11680">
    <property type="entry name" value="SERINE HYDROXYMETHYLTRANSFERASE"/>
    <property type="match status" value="1"/>
</dbReference>
<dbReference type="Proteomes" id="UP000077245">
    <property type="component" value="Unassembled WGS sequence"/>
</dbReference>
<dbReference type="GO" id="GO:0030170">
    <property type="term" value="F:pyridoxal phosphate binding"/>
    <property type="evidence" value="ECO:0007669"/>
    <property type="project" value="UniProtKB-UniRule"/>
</dbReference>
<dbReference type="STRING" id="49547.MBCUR_13520"/>
<feature type="domain" description="Serine hydroxymethyltransferase-like" evidence="12">
    <location>
        <begin position="9"/>
        <end position="384"/>
    </location>
</feature>
<organism evidence="13 14">
    <name type="scientific">Methanobrevibacter curvatus</name>
    <dbReference type="NCBI Taxonomy" id="49547"/>
    <lineage>
        <taxon>Archaea</taxon>
        <taxon>Methanobacteriati</taxon>
        <taxon>Methanobacteriota</taxon>
        <taxon>Methanomada group</taxon>
        <taxon>Methanobacteria</taxon>
        <taxon>Methanobacteriales</taxon>
        <taxon>Methanobacteriaceae</taxon>
        <taxon>Methanobrevibacter</taxon>
    </lineage>
</organism>
<feature type="modified residue" description="N6-(pyridoxal phosphate)lysine" evidence="10 11">
    <location>
        <position position="227"/>
    </location>
</feature>
<keyword evidence="6 10" id="KW-0028">Amino-acid biosynthesis</keyword>
<keyword evidence="7 10" id="KW-0808">Transferase</keyword>
<keyword evidence="13" id="KW-0489">Methyltransferase</keyword>
<evidence type="ECO:0000256" key="4">
    <source>
        <dbReference type="ARBA" id="ARBA00022490"/>
    </source>
</evidence>
<dbReference type="EMBL" id="LWMV01000183">
    <property type="protein sequence ID" value="KZX11598.1"/>
    <property type="molecule type" value="Genomic_DNA"/>
</dbReference>
<dbReference type="InterPro" id="IPR001085">
    <property type="entry name" value="Ser_HO-MeTrfase"/>
</dbReference>
<comment type="similarity">
    <text evidence="2 10">Belongs to the SHMT family.</text>
</comment>
<dbReference type="InterPro" id="IPR015424">
    <property type="entry name" value="PyrdxlP-dep_Trfase"/>
</dbReference>
<dbReference type="HAMAP" id="MF_00051">
    <property type="entry name" value="SHMT"/>
    <property type="match status" value="1"/>
</dbReference>
<evidence type="ECO:0000256" key="2">
    <source>
        <dbReference type="ARBA" id="ARBA00006376"/>
    </source>
</evidence>
<dbReference type="GO" id="GO:0032259">
    <property type="term" value="P:methylation"/>
    <property type="evidence" value="ECO:0007669"/>
    <property type="project" value="UniProtKB-KW"/>
</dbReference>
<comment type="subunit">
    <text evidence="3 10">Homodimer.</text>
</comment>
<dbReference type="EC" id="2.1.2.-" evidence="10"/>
<name>A0A166A5H1_9EURY</name>
<dbReference type="GO" id="GO:0004372">
    <property type="term" value="F:glycine hydroxymethyltransferase activity"/>
    <property type="evidence" value="ECO:0007669"/>
    <property type="project" value="UniProtKB-UniRule"/>
</dbReference>
<dbReference type="CDD" id="cd00378">
    <property type="entry name" value="SHMT"/>
    <property type="match status" value="1"/>
</dbReference>
<dbReference type="Gene3D" id="3.40.640.10">
    <property type="entry name" value="Type I PLP-dependent aspartate aminotransferase-like (Major domain)"/>
    <property type="match status" value="1"/>
</dbReference>
<dbReference type="NCBIfam" id="NF000586">
    <property type="entry name" value="PRK00011.1"/>
    <property type="match status" value="1"/>
</dbReference>
<proteinExistence type="inferred from homology"/>
<keyword evidence="8 10" id="KW-0663">Pyridoxal phosphate</keyword>
<dbReference type="RefSeq" id="WP_067091864.1">
    <property type="nucleotide sequence ID" value="NZ_LWMV01000183.1"/>
</dbReference>
<comment type="catalytic activity">
    <reaction evidence="9 10">
        <text>5,10-methylenetetrahydromethanopterin + glycine + H2O = 5,6,7,8-tetrahydromethanopterin + L-serine</text>
        <dbReference type="Rhea" id="RHEA:47104"/>
        <dbReference type="ChEBI" id="CHEBI:15377"/>
        <dbReference type="ChEBI" id="CHEBI:33384"/>
        <dbReference type="ChEBI" id="CHEBI:57305"/>
        <dbReference type="ChEBI" id="CHEBI:57818"/>
        <dbReference type="ChEBI" id="CHEBI:58103"/>
    </reaction>
</comment>
<accession>A0A166A5H1</accession>
<evidence type="ECO:0000256" key="9">
    <source>
        <dbReference type="ARBA" id="ARBA00051924"/>
    </source>
</evidence>
<evidence type="ECO:0000256" key="5">
    <source>
        <dbReference type="ARBA" id="ARBA00022563"/>
    </source>
</evidence>
<dbReference type="GO" id="GO:0035999">
    <property type="term" value="P:tetrahydrofolate interconversion"/>
    <property type="evidence" value="ECO:0007669"/>
    <property type="project" value="InterPro"/>
</dbReference>
<keyword evidence="13" id="KW-0456">Lyase</keyword>
<dbReference type="GO" id="GO:0016829">
    <property type="term" value="F:lyase activity"/>
    <property type="evidence" value="ECO:0007669"/>
    <property type="project" value="UniProtKB-KW"/>
</dbReference>
<dbReference type="GO" id="GO:0019264">
    <property type="term" value="P:glycine biosynthetic process from serine"/>
    <property type="evidence" value="ECO:0007669"/>
    <property type="project" value="UniProtKB-UniRule"/>
</dbReference>
<dbReference type="AlphaFoldDB" id="A0A166A5H1"/>
<evidence type="ECO:0000313" key="14">
    <source>
        <dbReference type="Proteomes" id="UP000077245"/>
    </source>
</evidence>
<feature type="binding site" evidence="10">
    <location>
        <begin position="121"/>
        <end position="123"/>
    </location>
    <ligand>
        <name>(6S)-5,6,7,8-tetrahydrofolate</name>
        <dbReference type="ChEBI" id="CHEBI:57453"/>
    </ligand>
</feature>
<dbReference type="UniPathway" id="UPA00288">
    <property type="reaction ID" value="UER01023"/>
</dbReference>
<dbReference type="InterPro" id="IPR039429">
    <property type="entry name" value="SHMT-like_dom"/>
</dbReference>
<evidence type="ECO:0000256" key="11">
    <source>
        <dbReference type="PIRSR" id="PIRSR000412-50"/>
    </source>
</evidence>
<evidence type="ECO:0000256" key="8">
    <source>
        <dbReference type="ARBA" id="ARBA00022898"/>
    </source>
</evidence>
<dbReference type="InterPro" id="IPR049943">
    <property type="entry name" value="Ser_HO-MeTrfase-like"/>
</dbReference>
<dbReference type="PANTHER" id="PTHR11680:SF35">
    <property type="entry name" value="SERINE HYDROXYMETHYLTRANSFERASE 1"/>
    <property type="match status" value="1"/>
</dbReference>
<protein>
    <recommendedName>
        <fullName evidence="10">Serine hydroxymethyltransferase</fullName>
        <shortName evidence="10">SHMT</shortName>
        <shortName evidence="10">Serine methylase</shortName>
        <ecNumber evidence="10">2.1.2.-</ecNumber>
    </recommendedName>
</protein>
<dbReference type="OrthoDB" id="5821at2157"/>
<gene>
    <name evidence="10 13" type="primary">glyA</name>
    <name evidence="13" type="ORF">MBCUR_13520</name>
</gene>
<dbReference type="FunFam" id="3.40.640.10:FF:000101">
    <property type="entry name" value="Serine hydroxymethyltransferase"/>
    <property type="match status" value="1"/>
</dbReference>
<comment type="cofactor">
    <cofactor evidence="1 10 11">
        <name>pyridoxal 5'-phosphate</name>
        <dbReference type="ChEBI" id="CHEBI:597326"/>
    </cofactor>
</comment>
<evidence type="ECO:0000256" key="3">
    <source>
        <dbReference type="ARBA" id="ARBA00011738"/>
    </source>
</evidence>
<dbReference type="SUPFAM" id="SSF53383">
    <property type="entry name" value="PLP-dependent transferases"/>
    <property type="match status" value="1"/>
</dbReference>
<keyword evidence="14" id="KW-1185">Reference proteome</keyword>
<keyword evidence="5 10" id="KW-0554">One-carbon metabolism</keyword>
<comment type="caution">
    <text evidence="10">Lacks conserved residue(s) required for the propagation of feature annotation.</text>
</comment>
<dbReference type="PATRIC" id="fig|49547.3.peg.1446"/>
<evidence type="ECO:0000256" key="7">
    <source>
        <dbReference type="ARBA" id="ARBA00022679"/>
    </source>
</evidence>
<comment type="function">
    <text evidence="10">Catalyzes the reversible interconversion of serine and glycine with tetrahydromethanopterin (H4MPT) serving as the one-carbon carrier. Also exhibits a pteridine-independent aldolase activity toward beta-hydroxyamino acids, producing glycine and aldehydes, via a retro-aldol mechanism.</text>
</comment>
<comment type="subcellular location">
    <subcellularLocation>
        <location evidence="10">Cytoplasm</location>
    </subcellularLocation>
</comment>
<evidence type="ECO:0000259" key="12">
    <source>
        <dbReference type="Pfam" id="PF00464"/>
    </source>
</evidence>
<evidence type="ECO:0000256" key="6">
    <source>
        <dbReference type="ARBA" id="ARBA00022605"/>
    </source>
</evidence>
<dbReference type="Gene3D" id="3.90.1150.10">
    <property type="entry name" value="Aspartate Aminotransferase, domain 1"/>
    <property type="match status" value="1"/>
</dbReference>
<dbReference type="GO" id="GO:0008168">
    <property type="term" value="F:methyltransferase activity"/>
    <property type="evidence" value="ECO:0007669"/>
    <property type="project" value="UniProtKB-KW"/>
</dbReference>
<reference evidence="13 14" key="1">
    <citation type="submission" date="2016-04" db="EMBL/GenBank/DDBJ databases">
        <title>Genome sequence of Methanobrevibacter curvatus DSM 11111.</title>
        <authorList>
            <person name="Poehlein A."/>
            <person name="Seedorf H."/>
            <person name="Daniel R."/>
        </authorList>
    </citation>
    <scope>NUCLEOTIDE SEQUENCE [LARGE SCALE GENOMIC DNA]</scope>
    <source>
        <strain evidence="13 14">DSM 11111</strain>
    </source>
</reference>
<dbReference type="PIRSF" id="PIRSF000412">
    <property type="entry name" value="SHMT"/>
    <property type="match status" value="1"/>
</dbReference>
<dbReference type="InterPro" id="IPR015421">
    <property type="entry name" value="PyrdxlP-dep_Trfase_major"/>
</dbReference>
<keyword evidence="4 10" id="KW-0963">Cytoplasm</keyword>
<evidence type="ECO:0000256" key="1">
    <source>
        <dbReference type="ARBA" id="ARBA00001933"/>
    </source>
</evidence>
<dbReference type="Pfam" id="PF00464">
    <property type="entry name" value="SHMT"/>
    <property type="match status" value="1"/>
</dbReference>
<comment type="caution">
    <text evidence="13">The sequence shown here is derived from an EMBL/GenBank/DDBJ whole genome shotgun (WGS) entry which is preliminary data.</text>
</comment>
<evidence type="ECO:0000256" key="10">
    <source>
        <dbReference type="HAMAP-Rule" id="MF_00051"/>
    </source>
</evidence>
<feature type="site" description="Plays an important role in substrate specificity" evidence="10">
    <location>
        <position position="226"/>
    </location>
</feature>
<dbReference type="GO" id="GO:0005737">
    <property type="term" value="C:cytoplasm"/>
    <property type="evidence" value="ECO:0007669"/>
    <property type="project" value="UniProtKB-SubCell"/>
</dbReference>
<sequence>MSKYQDYVSQLKEISKNQSQWMENSINLIASENITSSAVKEALSSDFSHRYAEGLVGQRLYEGCRYIDEMEKITINLSKEVYNAKYANVQPTSGVVANLAGFFAFSKPGDSLIALEVPKGGHISHSKVSAAGIHGLNVKKHPFDFNTMNIDTDAMIKLIREEKPNIVLLGGSLFLFPHPVKEAKEAADEVGAKVMYDGAHVLGLIAGKTFQDPLKEGADALVGSTHKTFPGTQGGIILSDNLEYEKALNDAVFPGVVSNHHLHHVLGLGIATAEMLEFGHDYASQTIKNAKVLAEELHALGFNVLAEDLGFTESHQVVFDISDIGDASVLAKTFESNNIILNKNLLPYDDVNHSDKPSGIRLGTQEITRRGMKESEMKEVANFIKQVAIDNKNVTDDVTEFMNQYSNVHYAFSDGDAYKYINI</sequence>
<comment type="pathway">
    <text evidence="10">Amino-acid biosynthesis; glycine biosynthesis; glycine from L-serine: step 1/1.</text>
</comment>
<evidence type="ECO:0000313" key="13">
    <source>
        <dbReference type="EMBL" id="KZX11598.1"/>
    </source>
</evidence>
<dbReference type="InterPro" id="IPR015422">
    <property type="entry name" value="PyrdxlP-dep_Trfase_small"/>
</dbReference>